<keyword evidence="7" id="KW-1185">Reference proteome</keyword>
<dbReference type="GO" id="GO:0008171">
    <property type="term" value="F:O-methyltransferase activity"/>
    <property type="evidence" value="ECO:0007669"/>
    <property type="project" value="InterPro"/>
</dbReference>
<dbReference type="GO" id="GO:0032259">
    <property type="term" value="P:methylation"/>
    <property type="evidence" value="ECO:0007669"/>
    <property type="project" value="UniProtKB-KW"/>
</dbReference>
<dbReference type="PANTHER" id="PTHR11746">
    <property type="entry name" value="O-METHYLTRANSFERASE"/>
    <property type="match status" value="1"/>
</dbReference>
<evidence type="ECO:0000256" key="1">
    <source>
        <dbReference type="ARBA" id="ARBA00022603"/>
    </source>
</evidence>
<keyword evidence="1 6" id="KW-0489">Methyltransferase</keyword>
<dbReference type="EMBL" id="JAAIUW010000002">
    <property type="protein sequence ID" value="KAF7840299.1"/>
    <property type="molecule type" value="Genomic_DNA"/>
</dbReference>
<dbReference type="Pfam" id="PF00891">
    <property type="entry name" value="Methyltransf_2"/>
    <property type="match status" value="1"/>
</dbReference>
<dbReference type="Proteomes" id="UP000634136">
    <property type="component" value="Unassembled WGS sequence"/>
</dbReference>
<evidence type="ECO:0000313" key="7">
    <source>
        <dbReference type="Proteomes" id="UP000634136"/>
    </source>
</evidence>
<dbReference type="PIRSF" id="PIRSF005739">
    <property type="entry name" value="O-mtase"/>
    <property type="match status" value="1"/>
</dbReference>
<sequence length="327" mass="36901">MDSTQGSSSEASELYDAQTHLYKLIFNFPLLCNFTLQKQVASKGSFASTKVLLQDKKLEEEEEAYALTPSSKLLLKGNKDQPCLSLLVQESLMPTLTNMWHSSKNWIHGKEEVSLFESVYGMNYWNYISQNPKTLDSFNDVMEADSKLLKLALKDCGQVFGSLDSLVDVGGGIGTVSKLMCQAFPNLKCIVFDLPHVVANLPQTQNLSYVGGDMFQSIPSAHAVLLKWVLHDWSDEECIKILSNCREAISSKGEGRKVIIIDTVIDEKNDSQELTEFKLYHDILMMALVNGRERNEKEWKKLLLEAGFRHYKISHNFGSKSLIEVYP</sequence>
<protein>
    <submittedName>
        <fullName evidence="6">Trans-resveratrol di-O-methyltransferase-like</fullName>
    </submittedName>
</protein>
<evidence type="ECO:0000256" key="3">
    <source>
        <dbReference type="ARBA" id="ARBA00022691"/>
    </source>
</evidence>
<evidence type="ECO:0000259" key="5">
    <source>
        <dbReference type="Pfam" id="PF00891"/>
    </source>
</evidence>
<comment type="caution">
    <text evidence="6">The sequence shown here is derived from an EMBL/GenBank/DDBJ whole genome shotgun (WGS) entry which is preliminary data.</text>
</comment>
<feature type="active site" description="Proton acceptor" evidence="4">
    <location>
        <position position="231"/>
    </location>
</feature>
<feature type="domain" description="O-methyltransferase C-terminal" evidence="5">
    <location>
        <begin position="100"/>
        <end position="309"/>
    </location>
</feature>
<accession>A0A835CFJ0</accession>
<dbReference type="InterPro" id="IPR029063">
    <property type="entry name" value="SAM-dependent_MTases_sf"/>
</dbReference>
<evidence type="ECO:0000256" key="4">
    <source>
        <dbReference type="PIRSR" id="PIRSR005739-1"/>
    </source>
</evidence>
<dbReference type="Gene3D" id="3.40.50.150">
    <property type="entry name" value="Vaccinia Virus protein VP39"/>
    <property type="match status" value="1"/>
</dbReference>
<organism evidence="6 7">
    <name type="scientific">Senna tora</name>
    <dbReference type="NCBI Taxonomy" id="362788"/>
    <lineage>
        <taxon>Eukaryota</taxon>
        <taxon>Viridiplantae</taxon>
        <taxon>Streptophyta</taxon>
        <taxon>Embryophyta</taxon>
        <taxon>Tracheophyta</taxon>
        <taxon>Spermatophyta</taxon>
        <taxon>Magnoliopsida</taxon>
        <taxon>eudicotyledons</taxon>
        <taxon>Gunneridae</taxon>
        <taxon>Pentapetalae</taxon>
        <taxon>rosids</taxon>
        <taxon>fabids</taxon>
        <taxon>Fabales</taxon>
        <taxon>Fabaceae</taxon>
        <taxon>Caesalpinioideae</taxon>
        <taxon>Cassia clade</taxon>
        <taxon>Senna</taxon>
    </lineage>
</organism>
<keyword evidence="2 6" id="KW-0808">Transferase</keyword>
<dbReference type="InterPro" id="IPR001077">
    <property type="entry name" value="COMT_C"/>
</dbReference>
<evidence type="ECO:0000256" key="2">
    <source>
        <dbReference type="ARBA" id="ARBA00022679"/>
    </source>
</evidence>
<proteinExistence type="predicted"/>
<dbReference type="AlphaFoldDB" id="A0A835CFJ0"/>
<name>A0A835CFJ0_9FABA</name>
<dbReference type="PROSITE" id="PS51683">
    <property type="entry name" value="SAM_OMT_II"/>
    <property type="match status" value="1"/>
</dbReference>
<keyword evidence="3" id="KW-0949">S-adenosyl-L-methionine</keyword>
<gene>
    <name evidence="6" type="ORF">G2W53_002597</name>
</gene>
<dbReference type="OrthoDB" id="2410195at2759"/>
<reference evidence="6" key="1">
    <citation type="submission" date="2020-09" db="EMBL/GenBank/DDBJ databases">
        <title>Genome-Enabled Discovery of Anthraquinone Biosynthesis in Senna tora.</title>
        <authorList>
            <person name="Kang S.-H."/>
            <person name="Pandey R.P."/>
            <person name="Lee C.-M."/>
            <person name="Sim J.-S."/>
            <person name="Jeong J.-T."/>
            <person name="Choi B.-S."/>
            <person name="Jung M."/>
            <person name="Ginzburg D."/>
            <person name="Zhao K."/>
            <person name="Won S.Y."/>
            <person name="Oh T.-J."/>
            <person name="Yu Y."/>
            <person name="Kim N.-H."/>
            <person name="Lee O.R."/>
            <person name="Lee T.-H."/>
            <person name="Bashyal P."/>
            <person name="Kim T.-S."/>
            <person name="Lee W.-H."/>
            <person name="Kawkins C."/>
            <person name="Kim C.-K."/>
            <person name="Kim J.S."/>
            <person name="Ahn B.O."/>
            <person name="Rhee S.Y."/>
            <person name="Sohng J.K."/>
        </authorList>
    </citation>
    <scope>NUCLEOTIDE SEQUENCE</scope>
    <source>
        <tissue evidence="6">Leaf</tissue>
    </source>
</reference>
<dbReference type="InterPro" id="IPR016461">
    <property type="entry name" value="COMT-like"/>
</dbReference>
<evidence type="ECO:0000313" key="6">
    <source>
        <dbReference type="EMBL" id="KAF7840299.1"/>
    </source>
</evidence>
<dbReference type="SUPFAM" id="SSF53335">
    <property type="entry name" value="S-adenosyl-L-methionine-dependent methyltransferases"/>
    <property type="match status" value="1"/>
</dbReference>
<dbReference type="FunFam" id="3.40.50.150:FF:000057">
    <property type="entry name" value="O-methyltransferase ZRP4"/>
    <property type="match status" value="1"/>
</dbReference>